<feature type="domain" description="SGNH hydrolase-type esterase" evidence="1">
    <location>
        <begin position="279"/>
        <end position="456"/>
    </location>
</feature>
<dbReference type="InterPro" id="IPR013830">
    <property type="entry name" value="SGNH_hydro"/>
</dbReference>
<dbReference type="Pfam" id="PF13472">
    <property type="entry name" value="Lipase_GDSL_2"/>
    <property type="match status" value="1"/>
</dbReference>
<evidence type="ECO:0000259" key="1">
    <source>
        <dbReference type="Pfam" id="PF13472"/>
    </source>
</evidence>
<reference evidence="2" key="1">
    <citation type="submission" date="2021-01" db="EMBL/GenBank/DDBJ databases">
        <authorList>
            <person name="Corre E."/>
            <person name="Pelletier E."/>
            <person name="Niang G."/>
            <person name="Scheremetjew M."/>
            <person name="Finn R."/>
            <person name="Kale V."/>
            <person name="Holt S."/>
            <person name="Cochrane G."/>
            <person name="Meng A."/>
            <person name="Brown T."/>
            <person name="Cohen L."/>
        </authorList>
    </citation>
    <scope>NUCLEOTIDE SEQUENCE</scope>
    <source>
        <strain evidence="2">CCMP3105</strain>
    </source>
</reference>
<dbReference type="InterPro" id="IPR036514">
    <property type="entry name" value="SGNH_hydro_sf"/>
</dbReference>
<dbReference type="AlphaFoldDB" id="A0A7S4VVC1"/>
<dbReference type="Gene3D" id="3.40.50.1110">
    <property type="entry name" value="SGNH hydrolase"/>
    <property type="match status" value="1"/>
</dbReference>
<dbReference type="CDD" id="cd00229">
    <property type="entry name" value="SGNH_hydrolase"/>
    <property type="match status" value="1"/>
</dbReference>
<proteinExistence type="predicted"/>
<sequence>MTTRDLFGIERLACENPDCRGGCTGFARPLPRSERPSDSALLRCLHCGCHAKEHAKAKAGCLVAPSNLKVAPLVPGSALADREPGRSGQMQLPIKTAAARAADPVPRPAQAEAVVSAQPPAPAPKPVPAPVPAKPAAAPAVAAPAPGAVCWELPRRGAAPLRVGDLVRLPAASGAAGLGVVRELRLGGGARPAACLAAPLLAGGQGEQAGDVELPADGLETEDLGAAPWDPPRACERFDEERQFASLVYQAGGLKPFADALRRRKCKICALGGSISLQKAGYRVNLAQALERRGVKVDDCPLSVGTAGSKPLALIIGDRIVAERPDLLIVEVAVNDGDELLENTPRSDVAGILRAAEGIVRTVRRKSPNTTIVFLEMFLRDDTEAAHVLKTGAEAWRDSSTQDAVGWYHEVAPRLHRHLCRRYGLAQLDLIPAIRSLPTEVRQEWFRDDCHHSEVGGERLGNLVARLILWAVRQPALQGAPASLPTALDAQCWCNGRTIRIGAGWLSPDHAKYREKDLLKLGEQADWLLLRPGGQATIPFKGRACGLMTMVGPDAPTVRVRVDGGPTREVQLFDRWCYYWRDAVVLICEGLADTTHMVQLDVDPRPPDHSILKRAPNSPLWTQFLVEAQRAGRPPHKLWLLYACAVEGDAS</sequence>
<protein>
    <recommendedName>
        <fullName evidence="1">SGNH hydrolase-type esterase domain-containing protein</fullName>
    </recommendedName>
</protein>
<evidence type="ECO:0000313" key="2">
    <source>
        <dbReference type="EMBL" id="CAE4652674.1"/>
    </source>
</evidence>
<accession>A0A7S4VVC1</accession>
<gene>
    <name evidence="2" type="ORF">AMON00008_LOCUS54204</name>
</gene>
<name>A0A7S4VVC1_9DINO</name>
<dbReference type="EMBL" id="HBNR01076284">
    <property type="protein sequence ID" value="CAE4652674.1"/>
    <property type="molecule type" value="Transcribed_RNA"/>
</dbReference>
<organism evidence="2">
    <name type="scientific">Alexandrium monilatum</name>
    <dbReference type="NCBI Taxonomy" id="311494"/>
    <lineage>
        <taxon>Eukaryota</taxon>
        <taxon>Sar</taxon>
        <taxon>Alveolata</taxon>
        <taxon>Dinophyceae</taxon>
        <taxon>Gonyaulacales</taxon>
        <taxon>Pyrocystaceae</taxon>
        <taxon>Alexandrium</taxon>
    </lineage>
</organism>
<dbReference type="SUPFAM" id="SSF52266">
    <property type="entry name" value="SGNH hydrolase"/>
    <property type="match status" value="1"/>
</dbReference>